<comment type="caution">
    <text evidence="1">The sequence shown here is derived from an EMBL/GenBank/DDBJ whole genome shotgun (WGS) entry which is preliminary data.</text>
</comment>
<accession>A0A103YJ41</accession>
<protein>
    <submittedName>
        <fullName evidence="1">Uncharacterized protein</fullName>
    </submittedName>
</protein>
<dbReference type="Proteomes" id="UP000243975">
    <property type="component" value="Unassembled WGS sequence"/>
</dbReference>
<organism evidence="1 2">
    <name type="scientific">Cynara cardunculus var. scolymus</name>
    <name type="common">Globe artichoke</name>
    <name type="synonym">Cynara scolymus</name>
    <dbReference type="NCBI Taxonomy" id="59895"/>
    <lineage>
        <taxon>Eukaryota</taxon>
        <taxon>Viridiplantae</taxon>
        <taxon>Streptophyta</taxon>
        <taxon>Embryophyta</taxon>
        <taxon>Tracheophyta</taxon>
        <taxon>Spermatophyta</taxon>
        <taxon>Magnoliopsida</taxon>
        <taxon>eudicotyledons</taxon>
        <taxon>Gunneridae</taxon>
        <taxon>Pentapetalae</taxon>
        <taxon>asterids</taxon>
        <taxon>campanulids</taxon>
        <taxon>Asterales</taxon>
        <taxon>Asteraceae</taxon>
        <taxon>Carduoideae</taxon>
        <taxon>Cardueae</taxon>
        <taxon>Carduinae</taxon>
        <taxon>Cynara</taxon>
    </lineage>
</organism>
<dbReference type="PANTHER" id="PTHR35740:SF1">
    <property type="entry name" value="OS12G0111700 PROTEIN"/>
    <property type="match status" value="1"/>
</dbReference>
<dbReference type="PANTHER" id="PTHR35740">
    <property type="entry name" value="OS12G0111700 PROTEIN"/>
    <property type="match status" value="1"/>
</dbReference>
<gene>
    <name evidence="1" type="ORF">Ccrd_011610</name>
</gene>
<keyword evidence="2" id="KW-1185">Reference proteome</keyword>
<dbReference type="Gramene" id="KVI10000">
    <property type="protein sequence ID" value="KVI10000"/>
    <property type="gene ID" value="Ccrd_011610"/>
</dbReference>
<dbReference type="EMBL" id="LEKV01001032">
    <property type="protein sequence ID" value="KVI10000.1"/>
    <property type="molecule type" value="Genomic_DNA"/>
</dbReference>
<dbReference type="AlphaFoldDB" id="A0A103YJ41"/>
<evidence type="ECO:0000313" key="1">
    <source>
        <dbReference type="EMBL" id="KVI10000.1"/>
    </source>
</evidence>
<name>A0A103YJ41_CYNCS</name>
<proteinExistence type="predicted"/>
<sequence>MLKTKNRIKAAAVTVYPTHLEKTKNNIEDLQIPLSEFKDNGKAVTKMRYSSKRSSKEFVLPQDFIDQQRAYFKEDDEYGLEVEEVSV</sequence>
<evidence type="ECO:0000313" key="2">
    <source>
        <dbReference type="Proteomes" id="UP000243975"/>
    </source>
</evidence>
<reference evidence="1 2" key="1">
    <citation type="journal article" date="2016" name="Sci. Rep.">
        <title>The genome sequence of the outbreeding globe artichoke constructed de novo incorporating a phase-aware low-pass sequencing strategy of F1 progeny.</title>
        <authorList>
            <person name="Scaglione D."/>
            <person name="Reyes-Chin-Wo S."/>
            <person name="Acquadro A."/>
            <person name="Froenicke L."/>
            <person name="Portis E."/>
            <person name="Beitel C."/>
            <person name="Tirone M."/>
            <person name="Mauro R."/>
            <person name="Lo Monaco A."/>
            <person name="Mauromicale G."/>
            <person name="Faccioli P."/>
            <person name="Cattivelli L."/>
            <person name="Rieseberg L."/>
            <person name="Michelmore R."/>
            <person name="Lanteri S."/>
        </authorList>
    </citation>
    <scope>NUCLEOTIDE SEQUENCE [LARGE SCALE GENOMIC DNA]</scope>
    <source>
        <strain evidence="1">2C</strain>
    </source>
</reference>